<dbReference type="Pfam" id="PF00271">
    <property type="entry name" value="Helicase_C"/>
    <property type="match status" value="1"/>
</dbReference>
<dbReference type="PANTHER" id="PTHR30580">
    <property type="entry name" value="PRIMOSOMAL PROTEIN N"/>
    <property type="match status" value="1"/>
</dbReference>
<keyword evidence="7" id="KW-1185">Reference proteome</keyword>
<dbReference type="InterPro" id="IPR001650">
    <property type="entry name" value="Helicase_C-like"/>
</dbReference>
<feature type="domain" description="Helicase ATP-binding" evidence="4">
    <location>
        <begin position="341"/>
        <end position="493"/>
    </location>
</feature>
<evidence type="ECO:0008006" key="8">
    <source>
        <dbReference type="Google" id="ProtNLM"/>
    </source>
</evidence>
<dbReference type="PATRIC" id="fig|483937.3.peg.6963"/>
<dbReference type="OrthoDB" id="2077914at2"/>
<dbReference type="InterPro" id="IPR014001">
    <property type="entry name" value="Helicase_ATP-bd"/>
</dbReference>
<name>A0A132TRU3_9BACL</name>
<dbReference type="InterPro" id="IPR027417">
    <property type="entry name" value="P-loop_NTPase"/>
</dbReference>
<dbReference type="SUPFAM" id="SSF52540">
    <property type="entry name" value="P-loop containing nucleoside triphosphate hydrolases"/>
    <property type="match status" value="1"/>
</dbReference>
<dbReference type="GO" id="GO:0006310">
    <property type="term" value="P:DNA recombination"/>
    <property type="evidence" value="ECO:0007669"/>
    <property type="project" value="TreeGrafter"/>
</dbReference>
<dbReference type="PROSITE" id="PS51192">
    <property type="entry name" value="HELICASE_ATP_BIND_1"/>
    <property type="match status" value="1"/>
</dbReference>
<protein>
    <recommendedName>
        <fullName evidence="8">Competence protein ComF</fullName>
    </recommendedName>
</protein>
<keyword evidence="2" id="KW-0067">ATP-binding</keyword>
<dbReference type="GO" id="GO:0043138">
    <property type="term" value="F:3'-5' DNA helicase activity"/>
    <property type="evidence" value="ECO:0007669"/>
    <property type="project" value="TreeGrafter"/>
</dbReference>
<evidence type="ECO:0000259" key="4">
    <source>
        <dbReference type="PROSITE" id="PS51192"/>
    </source>
</evidence>
<keyword evidence="1" id="KW-0547">Nucleotide-binding</keyword>
<gene>
    <name evidence="6" type="ORF">AMQ84_22295</name>
</gene>
<dbReference type="AlphaFoldDB" id="A0A132TRU3"/>
<dbReference type="RefSeq" id="WP_060862146.1">
    <property type="nucleotide sequence ID" value="NZ_LIRB01000141.1"/>
</dbReference>
<dbReference type="GO" id="GO:0003677">
    <property type="term" value="F:DNA binding"/>
    <property type="evidence" value="ECO:0007669"/>
    <property type="project" value="UniProtKB-KW"/>
</dbReference>
<evidence type="ECO:0000256" key="1">
    <source>
        <dbReference type="ARBA" id="ARBA00022741"/>
    </source>
</evidence>
<feature type="domain" description="Helicase C-terminal" evidence="5">
    <location>
        <begin position="525"/>
        <end position="680"/>
    </location>
</feature>
<accession>A0A132TRU3</accession>
<evidence type="ECO:0000259" key="5">
    <source>
        <dbReference type="PROSITE" id="PS51194"/>
    </source>
</evidence>
<dbReference type="SMART" id="SM00487">
    <property type="entry name" value="DEXDc"/>
    <property type="match status" value="1"/>
</dbReference>
<dbReference type="Gene3D" id="3.40.50.300">
    <property type="entry name" value="P-loop containing nucleotide triphosphate hydrolases"/>
    <property type="match status" value="2"/>
</dbReference>
<evidence type="ECO:0000313" key="6">
    <source>
        <dbReference type="EMBL" id="KWX73786.1"/>
    </source>
</evidence>
<keyword evidence="3" id="KW-0238">DNA-binding</keyword>
<dbReference type="InterPro" id="IPR011545">
    <property type="entry name" value="DEAD/DEAH_box_helicase_dom"/>
</dbReference>
<evidence type="ECO:0000256" key="3">
    <source>
        <dbReference type="ARBA" id="ARBA00023125"/>
    </source>
</evidence>
<dbReference type="PANTHER" id="PTHR30580:SF1">
    <property type="entry name" value="COMF OPERON PROTEIN 1"/>
    <property type="match status" value="1"/>
</dbReference>
<sequence length="681" mass="73873">MQAAVYAVELNGDWEIRVSLEMDVDRLWWSGTGEKREGWNTRTADKLVILSSALPLGWAVKLRERWSSTRAGRQWQVEDWRKYMTEVLKGESAGERDAGGSWCEERLYQEVSVCTLVNAAEVTAVPHGKAYMEAEKYRLAIDAEAGGRHLDLGAASELLVKVLEGRSLLEPEVEALLAERLPGLAGQWRAAAQLAQLQGRLRLEAAVGKEPALRSAGGGRLPALAGRFLHAAALRLPQLRLPRRGAAARRAELRCLRCGSAATGRTACAACGLAGCAYCEACLALGRSRACALLLRSAASPAVRCTAGGPPPVAARRWGLSAAQAGAAGAALGFLAEPRQRSAAFSPERFLLWAVTGAGKTEITFPLLEAVLAAGGRALVATPRRDVVLELAPRLARAFPAETLAVLYGGSADRWTPGRLTLATTHQLLRFHQSFDLVIIDELDAYPYHNDPMLAFAAEHACKPKGSFIYLSATPPEELQRLARSGKLPHARVPVRFHGHPLPVPQHLEVPPLQISLKRGALPAKLLQALRKSFAREAQIFLFVSRIAHIERLLALLRQSFPGAAMEGTSSQDPARTEKVAAFRSRSISLLVTTTILERGVTVPRSDVLILDADSSLFDEASLVQMAGRAGRSKEDPAGTVVFLSPQWTKSQRGAVAQIRTMNTIARRQGYLDKEEDELNE</sequence>
<dbReference type="EMBL" id="LIRB01000141">
    <property type="protein sequence ID" value="KWX73786.1"/>
    <property type="molecule type" value="Genomic_DNA"/>
</dbReference>
<evidence type="ECO:0000256" key="2">
    <source>
        <dbReference type="ARBA" id="ARBA00022840"/>
    </source>
</evidence>
<organism evidence="6 7">
    <name type="scientific">Paenibacillus riograndensis</name>
    <dbReference type="NCBI Taxonomy" id="483937"/>
    <lineage>
        <taxon>Bacteria</taxon>
        <taxon>Bacillati</taxon>
        <taxon>Bacillota</taxon>
        <taxon>Bacilli</taxon>
        <taxon>Bacillales</taxon>
        <taxon>Paenibacillaceae</taxon>
        <taxon>Paenibacillus</taxon>
        <taxon>Paenibacillus sonchi group</taxon>
    </lineage>
</organism>
<dbReference type="SMART" id="SM00490">
    <property type="entry name" value="HELICc"/>
    <property type="match status" value="1"/>
</dbReference>
<reference evidence="6 7" key="1">
    <citation type="submission" date="2015-08" db="EMBL/GenBank/DDBJ databases">
        <title>Genomes of Paenibacillus riograndensis.</title>
        <authorList>
            <person name="Sant'Anna F.H."/>
            <person name="Souza R."/>
            <person name="Ambrosini A."/>
            <person name="Bach E."/>
            <person name="Fernandes G."/>
            <person name="Balsanelli E."/>
            <person name="Baura V.A."/>
            <person name="Pedrosa F.O."/>
            <person name="Souza E.M."/>
            <person name="Passaglia L."/>
        </authorList>
    </citation>
    <scope>NUCLEOTIDE SEQUENCE [LARGE SCALE GENOMIC DNA]</scope>
    <source>
        <strain evidence="6 7">CAS34</strain>
    </source>
</reference>
<dbReference type="GO" id="GO:0006270">
    <property type="term" value="P:DNA replication initiation"/>
    <property type="evidence" value="ECO:0007669"/>
    <property type="project" value="TreeGrafter"/>
</dbReference>
<dbReference type="GO" id="GO:0005524">
    <property type="term" value="F:ATP binding"/>
    <property type="evidence" value="ECO:0007669"/>
    <property type="project" value="UniProtKB-KW"/>
</dbReference>
<evidence type="ECO:0000313" key="7">
    <source>
        <dbReference type="Proteomes" id="UP000070475"/>
    </source>
</evidence>
<dbReference type="GO" id="GO:0006302">
    <property type="term" value="P:double-strand break repair"/>
    <property type="evidence" value="ECO:0007669"/>
    <property type="project" value="TreeGrafter"/>
</dbReference>
<dbReference type="Proteomes" id="UP000070475">
    <property type="component" value="Unassembled WGS sequence"/>
</dbReference>
<comment type="caution">
    <text evidence="6">The sequence shown here is derived from an EMBL/GenBank/DDBJ whole genome shotgun (WGS) entry which is preliminary data.</text>
</comment>
<dbReference type="PROSITE" id="PS51194">
    <property type="entry name" value="HELICASE_CTER"/>
    <property type="match status" value="1"/>
</dbReference>
<proteinExistence type="predicted"/>
<dbReference type="Pfam" id="PF00270">
    <property type="entry name" value="DEAD"/>
    <property type="match status" value="1"/>
</dbReference>